<dbReference type="InterPro" id="IPR015815">
    <property type="entry name" value="HIBADH-related"/>
</dbReference>
<dbReference type="Proteomes" id="UP001501004">
    <property type="component" value="Unassembled WGS sequence"/>
</dbReference>
<comment type="similarity">
    <text evidence="1">Belongs to the HIBADH-related family.</text>
</comment>
<dbReference type="InterPro" id="IPR029154">
    <property type="entry name" value="HIBADH-like_NADP-bd"/>
</dbReference>
<dbReference type="RefSeq" id="WP_344753929.1">
    <property type="nucleotide sequence ID" value="NZ_BAABAE010000002.1"/>
</dbReference>
<gene>
    <name evidence="6" type="ORF">GCM10022239_07900</name>
</gene>
<dbReference type="PANTHER" id="PTHR22981:SF7">
    <property type="entry name" value="3-HYDROXYISOBUTYRATE DEHYDROGENASE, MITOCHONDRIAL"/>
    <property type="match status" value="1"/>
</dbReference>
<keyword evidence="3" id="KW-0520">NAD</keyword>
<keyword evidence="7" id="KW-1185">Reference proteome</keyword>
<protein>
    <submittedName>
        <fullName evidence="6">2-hydroxy-3-oxopropionate reductase</fullName>
    </submittedName>
</protein>
<dbReference type="Gene3D" id="1.10.1040.10">
    <property type="entry name" value="N-(1-d-carboxylethyl)-l-norvaline Dehydrogenase, domain 2"/>
    <property type="match status" value="1"/>
</dbReference>
<dbReference type="Pfam" id="PF03446">
    <property type="entry name" value="NAD_binding_2"/>
    <property type="match status" value="1"/>
</dbReference>
<dbReference type="EMBL" id="BAABAE010000002">
    <property type="protein sequence ID" value="GAA3734195.1"/>
    <property type="molecule type" value="Genomic_DNA"/>
</dbReference>
<comment type="caution">
    <text evidence="6">The sequence shown here is derived from an EMBL/GenBank/DDBJ whole genome shotgun (WGS) entry which is preliminary data.</text>
</comment>
<accession>A0ABP7F9C5</accession>
<organism evidence="6 7">
    <name type="scientific">Leifsonella bigeumensis</name>
    <dbReference type="NCBI Taxonomy" id="433643"/>
    <lineage>
        <taxon>Bacteria</taxon>
        <taxon>Bacillati</taxon>
        <taxon>Actinomycetota</taxon>
        <taxon>Actinomycetes</taxon>
        <taxon>Micrococcales</taxon>
        <taxon>Microbacteriaceae</taxon>
        <taxon>Leifsonella</taxon>
    </lineage>
</organism>
<evidence type="ECO:0000259" key="4">
    <source>
        <dbReference type="Pfam" id="PF03446"/>
    </source>
</evidence>
<dbReference type="InterPro" id="IPR036291">
    <property type="entry name" value="NAD(P)-bd_dom_sf"/>
</dbReference>
<dbReference type="SUPFAM" id="SSF48179">
    <property type="entry name" value="6-phosphogluconate dehydrogenase C-terminal domain-like"/>
    <property type="match status" value="1"/>
</dbReference>
<name>A0ABP7F9C5_9MICO</name>
<dbReference type="InterPro" id="IPR006115">
    <property type="entry name" value="6PGDH_NADP-bd"/>
</dbReference>
<dbReference type="PANTHER" id="PTHR22981">
    <property type="entry name" value="3-HYDROXYISOBUTYRATE DEHYDROGENASE-RELATED"/>
    <property type="match status" value="1"/>
</dbReference>
<evidence type="ECO:0000256" key="2">
    <source>
        <dbReference type="ARBA" id="ARBA00023002"/>
    </source>
</evidence>
<dbReference type="Pfam" id="PF14833">
    <property type="entry name" value="NAD_binding_11"/>
    <property type="match status" value="1"/>
</dbReference>
<dbReference type="Gene3D" id="3.40.50.720">
    <property type="entry name" value="NAD(P)-binding Rossmann-like Domain"/>
    <property type="match status" value="1"/>
</dbReference>
<dbReference type="InterPro" id="IPR013328">
    <property type="entry name" value="6PGD_dom2"/>
</dbReference>
<dbReference type="InterPro" id="IPR008927">
    <property type="entry name" value="6-PGluconate_DH-like_C_sf"/>
</dbReference>
<evidence type="ECO:0000313" key="7">
    <source>
        <dbReference type="Proteomes" id="UP001501004"/>
    </source>
</evidence>
<dbReference type="PIRSF" id="PIRSF000103">
    <property type="entry name" value="HIBADH"/>
    <property type="match status" value="1"/>
</dbReference>
<evidence type="ECO:0000256" key="3">
    <source>
        <dbReference type="ARBA" id="ARBA00023027"/>
    </source>
</evidence>
<dbReference type="SUPFAM" id="SSF51735">
    <property type="entry name" value="NAD(P)-binding Rossmann-fold domains"/>
    <property type="match status" value="1"/>
</dbReference>
<feature type="domain" description="3-hydroxyisobutyrate dehydrogenase-like NAD-binding" evidence="5">
    <location>
        <begin position="163"/>
        <end position="279"/>
    </location>
</feature>
<proteinExistence type="inferred from homology"/>
<keyword evidence="2" id="KW-0560">Oxidoreductase</keyword>
<reference evidence="7" key="1">
    <citation type="journal article" date="2019" name="Int. J. Syst. Evol. Microbiol.">
        <title>The Global Catalogue of Microorganisms (GCM) 10K type strain sequencing project: providing services to taxonomists for standard genome sequencing and annotation.</title>
        <authorList>
            <consortium name="The Broad Institute Genomics Platform"/>
            <consortium name="The Broad Institute Genome Sequencing Center for Infectious Disease"/>
            <person name="Wu L."/>
            <person name="Ma J."/>
        </authorList>
    </citation>
    <scope>NUCLEOTIDE SEQUENCE [LARGE SCALE GENOMIC DNA]</scope>
    <source>
        <strain evidence="7">JCM 16949</strain>
    </source>
</reference>
<sequence>MDIGFAGVGRMGRHFALHLARAGHRVIAFDPVVRADEELEGAGISLVDDVATIAATPLSLSMLPDAGSARQLLEGDGGLFAAAVEGHRHVLMGTMGIGVVQELAVEAARNGVGLADAPVSGSVAAARARTLTTMVGSTPELFEELRPVLAEFTKAQFHVGPVGSGNVVKLAVNVVVGSVNESVAEALLLATKAGVDRSLFYEVLQAGAGGGAYVDYKKDAFLAAGDPPVDAPVTLIHKDLTLAAELADQLGIRLPGAAANAGVLADAIARGHGNLDLSRIGIALEADSAN</sequence>
<evidence type="ECO:0000259" key="5">
    <source>
        <dbReference type="Pfam" id="PF14833"/>
    </source>
</evidence>
<evidence type="ECO:0000313" key="6">
    <source>
        <dbReference type="EMBL" id="GAA3734195.1"/>
    </source>
</evidence>
<feature type="domain" description="6-phosphogluconate dehydrogenase NADP-binding" evidence="4">
    <location>
        <begin position="2"/>
        <end position="160"/>
    </location>
</feature>
<evidence type="ECO:0000256" key="1">
    <source>
        <dbReference type="ARBA" id="ARBA00009080"/>
    </source>
</evidence>